<dbReference type="Proteomes" id="UP000008281">
    <property type="component" value="Unassembled WGS sequence"/>
</dbReference>
<gene>
    <name evidence="1" type="ORF">CRE_16406</name>
</gene>
<accession>E3NC42</accession>
<name>E3NC42_CAERE</name>
<organism evidence="2">
    <name type="scientific">Caenorhabditis remanei</name>
    <name type="common">Caenorhabditis vulgaris</name>
    <dbReference type="NCBI Taxonomy" id="31234"/>
    <lineage>
        <taxon>Eukaryota</taxon>
        <taxon>Metazoa</taxon>
        <taxon>Ecdysozoa</taxon>
        <taxon>Nematoda</taxon>
        <taxon>Chromadorea</taxon>
        <taxon>Rhabditida</taxon>
        <taxon>Rhabditina</taxon>
        <taxon>Rhabditomorpha</taxon>
        <taxon>Rhabditoidea</taxon>
        <taxon>Rhabditidae</taxon>
        <taxon>Peloderinae</taxon>
        <taxon>Caenorhabditis</taxon>
    </lineage>
</organism>
<keyword evidence="2" id="KW-1185">Reference proteome</keyword>
<evidence type="ECO:0000313" key="1">
    <source>
        <dbReference type="EMBL" id="EFO92619.1"/>
    </source>
</evidence>
<reference evidence="1" key="1">
    <citation type="submission" date="2007-07" db="EMBL/GenBank/DDBJ databases">
        <title>PCAP assembly of the Caenorhabditis remanei genome.</title>
        <authorList>
            <consortium name="The Caenorhabditis remanei Sequencing Consortium"/>
            <person name="Wilson R.K."/>
        </authorList>
    </citation>
    <scope>NUCLEOTIDE SEQUENCE [LARGE SCALE GENOMIC DNA]</scope>
    <source>
        <strain evidence="1">PB4641</strain>
    </source>
</reference>
<evidence type="ECO:0000313" key="2">
    <source>
        <dbReference type="Proteomes" id="UP000008281"/>
    </source>
</evidence>
<dbReference type="HOGENOM" id="CLU_1950786_0_0_1"/>
<protein>
    <submittedName>
        <fullName evidence="1">Uncharacterized protein</fullName>
    </submittedName>
</protein>
<sequence length="129" mass="14693">MQSATTAQKQDGTSRKLSSMLHVDESIDKFANFFYQLTLRRRKHRSKRAEEEKKLSTSRITISSFGSTSYCSIVVTIIWDNTSSTLRRSSPGYKPSCLRCFQSTNRSIKSLISSIRSQIFHLLANAHNP</sequence>
<dbReference type="AlphaFoldDB" id="E3NC42"/>
<proteinExistence type="predicted"/>
<dbReference type="InParanoid" id="E3NC42"/>
<dbReference type="EMBL" id="DS268592">
    <property type="protein sequence ID" value="EFO92619.1"/>
    <property type="molecule type" value="Genomic_DNA"/>
</dbReference>